<dbReference type="InterPro" id="IPR011044">
    <property type="entry name" value="Quino_amine_DH_bsu"/>
</dbReference>
<evidence type="ECO:0008006" key="4">
    <source>
        <dbReference type="Google" id="ProtNLM"/>
    </source>
</evidence>
<reference evidence="2 3" key="1">
    <citation type="submission" date="2020-06" db="EMBL/GenBank/DDBJ databases">
        <authorList>
            <person name="Li R."/>
            <person name="Bekaert M."/>
        </authorList>
    </citation>
    <scope>NUCLEOTIDE SEQUENCE [LARGE SCALE GENOMIC DNA]</scope>
    <source>
        <strain evidence="3">wild</strain>
    </source>
</reference>
<dbReference type="OrthoDB" id="6129265at2759"/>
<sequence>MATSSLNYGVCDLRHISKLSAFWCAEWDEGLCEGYKEHHSLSKGSRNHTVISISEYHKLPSDVVKISQFCDKHNEKYIIYCKMHACPCCSNCIVQSHNKCDEIVKLDDVIRNAKTSNAFYEIEQTLAEVTANIEKIRKDRQNNMETLSETRKQIEEEIQETRTAINNHIDKIQADIIKELYASEGKESQKIRQLLNSLEGKQREIAILQGYISDIKQHASDLQTFLSMKRIEKEVTGKNKYLKSICGNDNFKQMVLSFNIHTAIQNLISDISNFGKIMVESIPSDIELTTNKQKQAQMMMTNIPSRLFENINLKLPQIINTKEDKNTVGTYLLRDERMVFSRSLSGTGTVIVLNPNESLNFEVKLPTSLFDVAYITENNTLAVSSGGSGSQCIYIIDMQTQKVKKSISVSGYIYGIAYNGSELI</sequence>
<proteinExistence type="predicted"/>
<keyword evidence="3" id="KW-1185">Reference proteome</keyword>
<protein>
    <recommendedName>
        <fullName evidence="4">B box-type domain-containing protein</fullName>
    </recommendedName>
</protein>
<name>A0A6J8BQ80_MYTCO</name>
<keyword evidence="1" id="KW-0175">Coiled coil</keyword>
<evidence type="ECO:0000313" key="3">
    <source>
        <dbReference type="Proteomes" id="UP000507470"/>
    </source>
</evidence>
<evidence type="ECO:0000256" key="1">
    <source>
        <dbReference type="SAM" id="Coils"/>
    </source>
</evidence>
<dbReference type="SUPFAM" id="SSF57845">
    <property type="entry name" value="B-box zinc-binding domain"/>
    <property type="match status" value="1"/>
</dbReference>
<dbReference type="InterPro" id="IPR047153">
    <property type="entry name" value="TRIM45/56/19-like"/>
</dbReference>
<dbReference type="AlphaFoldDB" id="A0A6J8BQ80"/>
<feature type="coiled-coil region" evidence="1">
    <location>
        <begin position="137"/>
        <end position="171"/>
    </location>
</feature>
<dbReference type="PANTHER" id="PTHR25462">
    <property type="entry name" value="BONUS, ISOFORM C-RELATED"/>
    <property type="match status" value="1"/>
</dbReference>
<dbReference type="SUPFAM" id="SSF50969">
    <property type="entry name" value="YVTN repeat-like/Quinoprotein amine dehydrogenase"/>
    <property type="match status" value="1"/>
</dbReference>
<accession>A0A6J8BQ80</accession>
<dbReference type="Proteomes" id="UP000507470">
    <property type="component" value="Unassembled WGS sequence"/>
</dbReference>
<gene>
    <name evidence="2" type="ORF">MCOR_21565</name>
</gene>
<dbReference type="Gene3D" id="3.30.160.60">
    <property type="entry name" value="Classic Zinc Finger"/>
    <property type="match status" value="1"/>
</dbReference>
<dbReference type="EMBL" id="CACVKT020003839">
    <property type="protein sequence ID" value="CAC5386085.1"/>
    <property type="molecule type" value="Genomic_DNA"/>
</dbReference>
<dbReference type="PANTHER" id="PTHR25462:SF296">
    <property type="entry name" value="MEIOTIC P26, ISOFORM F"/>
    <property type="match status" value="1"/>
</dbReference>
<organism evidence="2 3">
    <name type="scientific">Mytilus coruscus</name>
    <name type="common">Sea mussel</name>
    <dbReference type="NCBI Taxonomy" id="42192"/>
    <lineage>
        <taxon>Eukaryota</taxon>
        <taxon>Metazoa</taxon>
        <taxon>Spiralia</taxon>
        <taxon>Lophotrochozoa</taxon>
        <taxon>Mollusca</taxon>
        <taxon>Bivalvia</taxon>
        <taxon>Autobranchia</taxon>
        <taxon>Pteriomorphia</taxon>
        <taxon>Mytilida</taxon>
        <taxon>Mytiloidea</taxon>
        <taxon>Mytilidae</taxon>
        <taxon>Mytilinae</taxon>
        <taxon>Mytilus</taxon>
    </lineage>
</organism>
<evidence type="ECO:0000313" key="2">
    <source>
        <dbReference type="EMBL" id="CAC5386085.1"/>
    </source>
</evidence>